<evidence type="ECO:0000313" key="2">
    <source>
        <dbReference type="EMBL" id="KAJ1141299.1"/>
    </source>
</evidence>
<feature type="region of interest" description="Disordered" evidence="1">
    <location>
        <begin position="1"/>
        <end position="210"/>
    </location>
</feature>
<organism evidence="2 3">
    <name type="scientific">Pleurodeles waltl</name>
    <name type="common">Iberian ribbed newt</name>
    <dbReference type="NCBI Taxonomy" id="8319"/>
    <lineage>
        <taxon>Eukaryota</taxon>
        <taxon>Metazoa</taxon>
        <taxon>Chordata</taxon>
        <taxon>Craniata</taxon>
        <taxon>Vertebrata</taxon>
        <taxon>Euteleostomi</taxon>
        <taxon>Amphibia</taxon>
        <taxon>Batrachia</taxon>
        <taxon>Caudata</taxon>
        <taxon>Salamandroidea</taxon>
        <taxon>Salamandridae</taxon>
        <taxon>Pleurodelinae</taxon>
        <taxon>Pleurodeles</taxon>
    </lineage>
</organism>
<sequence length="210" mass="22071">MAALQYRANVLKRPRTAQSSSNQCRPRPPDPIRPATLLPGSVPEGPVQARPAPGSNLPLHQREPLHRIMGAPANQEECRTRGPRPATSKPAQGCHQLHHSEGGASPDEQAMQLYGHPPPGRTRRAGATQISLGGPRPEETAKGPPQASLTSRSAPVGLQGSFPGTLESALQPTQPSRSPQAGQTLAEPAPRHAHIGSPAAESQQQATVPP</sequence>
<dbReference type="Proteomes" id="UP001066276">
    <property type="component" value="Chromosome 6"/>
</dbReference>
<feature type="compositionally biased region" description="Polar residues" evidence="1">
    <location>
        <begin position="200"/>
        <end position="210"/>
    </location>
</feature>
<dbReference type="AlphaFoldDB" id="A0AAV7QLH4"/>
<keyword evidence="3" id="KW-1185">Reference proteome</keyword>
<comment type="caution">
    <text evidence="2">The sequence shown here is derived from an EMBL/GenBank/DDBJ whole genome shotgun (WGS) entry which is preliminary data.</text>
</comment>
<evidence type="ECO:0000256" key="1">
    <source>
        <dbReference type="SAM" id="MobiDB-lite"/>
    </source>
</evidence>
<name>A0AAV7QLH4_PLEWA</name>
<feature type="compositionally biased region" description="Polar residues" evidence="1">
    <location>
        <begin position="168"/>
        <end position="183"/>
    </location>
</feature>
<reference evidence="2" key="1">
    <citation type="journal article" date="2022" name="bioRxiv">
        <title>Sequencing and chromosome-scale assembly of the giantPleurodeles waltlgenome.</title>
        <authorList>
            <person name="Brown T."/>
            <person name="Elewa A."/>
            <person name="Iarovenko S."/>
            <person name="Subramanian E."/>
            <person name="Araus A.J."/>
            <person name="Petzold A."/>
            <person name="Susuki M."/>
            <person name="Suzuki K.-i.T."/>
            <person name="Hayashi T."/>
            <person name="Toyoda A."/>
            <person name="Oliveira C."/>
            <person name="Osipova E."/>
            <person name="Leigh N.D."/>
            <person name="Simon A."/>
            <person name="Yun M.H."/>
        </authorList>
    </citation>
    <scope>NUCLEOTIDE SEQUENCE</scope>
    <source>
        <strain evidence="2">20211129_DDA</strain>
        <tissue evidence="2">Liver</tissue>
    </source>
</reference>
<dbReference type="EMBL" id="JANPWB010000010">
    <property type="protein sequence ID" value="KAJ1141299.1"/>
    <property type="molecule type" value="Genomic_DNA"/>
</dbReference>
<protein>
    <submittedName>
        <fullName evidence="2">Uncharacterized protein</fullName>
    </submittedName>
</protein>
<gene>
    <name evidence="2" type="ORF">NDU88_007632</name>
</gene>
<proteinExistence type="predicted"/>
<accession>A0AAV7QLH4</accession>
<evidence type="ECO:0000313" key="3">
    <source>
        <dbReference type="Proteomes" id="UP001066276"/>
    </source>
</evidence>